<dbReference type="Gene3D" id="3.20.20.450">
    <property type="entry name" value="EAL domain"/>
    <property type="match status" value="1"/>
</dbReference>
<dbReference type="STRING" id="1691903.A9B99_11880"/>
<evidence type="ECO:0000313" key="3">
    <source>
        <dbReference type="Proteomes" id="UP000078225"/>
    </source>
</evidence>
<dbReference type="Proteomes" id="UP000078225">
    <property type="component" value="Unassembled WGS sequence"/>
</dbReference>
<organism evidence="2 3">
    <name type="scientific">Mangrovibacter phragmitis</name>
    <dbReference type="NCBI Taxonomy" id="1691903"/>
    <lineage>
        <taxon>Bacteria</taxon>
        <taxon>Pseudomonadati</taxon>
        <taxon>Pseudomonadota</taxon>
        <taxon>Gammaproteobacteria</taxon>
        <taxon>Enterobacterales</taxon>
        <taxon>Enterobacteriaceae</taxon>
        <taxon>Mangrovibacter</taxon>
    </lineage>
</organism>
<dbReference type="InterPro" id="IPR001633">
    <property type="entry name" value="EAL_dom"/>
</dbReference>
<keyword evidence="3" id="KW-1185">Reference proteome</keyword>
<dbReference type="EMBL" id="LYRP01000033">
    <property type="protein sequence ID" value="OAT76137.1"/>
    <property type="molecule type" value="Genomic_DNA"/>
</dbReference>
<dbReference type="SUPFAM" id="SSF141868">
    <property type="entry name" value="EAL domain-like"/>
    <property type="match status" value="1"/>
</dbReference>
<dbReference type="PROSITE" id="PS50883">
    <property type="entry name" value="EAL"/>
    <property type="match status" value="1"/>
</dbReference>
<gene>
    <name evidence="2" type="ORF">A9B99_11880</name>
</gene>
<feature type="domain" description="EAL" evidence="1">
    <location>
        <begin position="1"/>
        <end position="218"/>
    </location>
</feature>
<reference evidence="3" key="1">
    <citation type="submission" date="2016-05" db="EMBL/GenBank/DDBJ databases">
        <authorList>
            <person name="Behera P."/>
            <person name="Vaishampayan P."/>
            <person name="Singh N."/>
            <person name="Raina V."/>
            <person name="Suar M."/>
            <person name="Pattnaik A."/>
            <person name="Rastogi G."/>
        </authorList>
    </citation>
    <scope>NUCLEOTIDE SEQUENCE [LARGE SCALE GENOMIC DNA]</scope>
    <source>
        <strain evidence="3">MP23</strain>
    </source>
</reference>
<comment type="caution">
    <text evidence="2">The sequence shown here is derived from an EMBL/GenBank/DDBJ whole genome shotgun (WGS) entry which is preliminary data.</text>
</comment>
<dbReference type="AlphaFoldDB" id="A0A1B7L1E1"/>
<proteinExistence type="predicted"/>
<dbReference type="InterPro" id="IPR035919">
    <property type="entry name" value="EAL_sf"/>
</dbReference>
<evidence type="ECO:0000259" key="1">
    <source>
        <dbReference type="PROSITE" id="PS50883"/>
    </source>
</evidence>
<dbReference type="Pfam" id="PF00563">
    <property type="entry name" value="EAL"/>
    <property type="match status" value="1"/>
</dbReference>
<protein>
    <recommendedName>
        <fullName evidence="1">EAL domain-containing protein</fullName>
    </recommendedName>
</protein>
<accession>A0A1B7L1E1</accession>
<name>A0A1B7L1E1_9ENTR</name>
<sequence>MLTGYKFESIRRLNNQGIIAWEMLSTLRPNIDAEVYFSSLPEEKRISLFANQVNYALYTPCAQRYYINADSGVFLSSTMAEVIAGHNFYRPKFALELTDLCNIVQFSSVQIRKLRQRISQLHAMNIQVWADDVTPALIQFLLKERFFFYGVKIDKHVFWNLRGYQKRLNDLVGKCQTLCDKVLIEGIENHHDFLSAQISVADYGQGYMWKPVAHSFNL</sequence>
<evidence type="ECO:0000313" key="2">
    <source>
        <dbReference type="EMBL" id="OAT76137.1"/>
    </source>
</evidence>
<dbReference type="OrthoDB" id="6623526at2"/>